<evidence type="ECO:0000256" key="5">
    <source>
        <dbReference type="ARBA" id="ARBA00022737"/>
    </source>
</evidence>
<dbReference type="PANTHER" id="PTHR11959:SF1">
    <property type="entry name" value="4-HYDROXYPHENYLPYRUVATE DIOXYGENASE"/>
    <property type="match status" value="1"/>
</dbReference>
<evidence type="ECO:0000313" key="15">
    <source>
        <dbReference type="Proteomes" id="UP000248961"/>
    </source>
</evidence>
<feature type="domain" description="VOC" evidence="13">
    <location>
        <begin position="50"/>
        <end position="194"/>
    </location>
</feature>
<dbReference type="InterPro" id="IPR037523">
    <property type="entry name" value="VOC_core"/>
</dbReference>
<dbReference type="GO" id="GO:0006572">
    <property type="term" value="P:L-tyrosine catabolic process"/>
    <property type="evidence" value="ECO:0007669"/>
    <property type="project" value="UniProtKB-KW"/>
</dbReference>
<dbReference type="GO" id="GO:0006559">
    <property type="term" value="P:L-phenylalanine catabolic process"/>
    <property type="evidence" value="ECO:0007669"/>
    <property type="project" value="UniProtKB-UniPathway"/>
</dbReference>
<dbReference type="InterPro" id="IPR029068">
    <property type="entry name" value="Glyas_Bleomycin-R_OHBP_Dase"/>
</dbReference>
<keyword evidence="7 14" id="KW-0223">Dioxygenase</keyword>
<evidence type="ECO:0000256" key="1">
    <source>
        <dbReference type="ARBA" id="ARBA00005162"/>
    </source>
</evidence>
<dbReference type="STRING" id="1450537.A0A395HPH9"/>
<keyword evidence="4 11" id="KW-0479">Metal-binding</keyword>
<proteinExistence type="inferred from homology"/>
<dbReference type="Pfam" id="PF00903">
    <property type="entry name" value="Glyoxalase"/>
    <property type="match status" value="1"/>
</dbReference>
<gene>
    <name evidence="14" type="ORF">BO97DRAFT_395730</name>
</gene>
<feature type="binding site" evidence="11">
    <location>
        <position position="394"/>
    </location>
    <ligand>
        <name>Fe cation</name>
        <dbReference type="ChEBI" id="CHEBI:24875"/>
    </ligand>
</feature>
<feature type="binding site" evidence="11">
    <location>
        <position position="228"/>
    </location>
    <ligand>
        <name>Fe cation</name>
        <dbReference type="ChEBI" id="CHEBI:24875"/>
    </ligand>
</feature>
<dbReference type="PIRSF" id="PIRSF009283">
    <property type="entry name" value="HPP_dOase"/>
    <property type="match status" value="1"/>
</dbReference>
<keyword evidence="15" id="KW-1185">Reference proteome</keyword>
<feature type="binding site" evidence="11">
    <location>
        <position position="311"/>
    </location>
    <ligand>
        <name>Fe cation</name>
        <dbReference type="ChEBI" id="CHEBI:24875"/>
    </ligand>
</feature>
<dbReference type="Gene3D" id="3.10.180.10">
    <property type="entry name" value="2,3-Dihydroxybiphenyl 1,2-Dioxygenase, domain 1"/>
    <property type="match status" value="2"/>
</dbReference>
<feature type="region of interest" description="Disordered" evidence="12">
    <location>
        <begin position="1"/>
        <end position="34"/>
    </location>
</feature>
<feature type="compositionally biased region" description="Basic and acidic residues" evidence="12">
    <location>
        <begin position="7"/>
        <end position="26"/>
    </location>
</feature>
<dbReference type="GO" id="GO:0003868">
    <property type="term" value="F:4-hydroxyphenylpyruvate dioxygenase activity"/>
    <property type="evidence" value="ECO:0007669"/>
    <property type="project" value="InterPro"/>
</dbReference>
<evidence type="ECO:0000256" key="12">
    <source>
        <dbReference type="SAM" id="MobiDB-lite"/>
    </source>
</evidence>
<comment type="similarity">
    <text evidence="2 10">Belongs to the 4HPPD family.</text>
</comment>
<dbReference type="Proteomes" id="UP000248961">
    <property type="component" value="Unassembled WGS sequence"/>
</dbReference>
<keyword evidence="9" id="KW-0585">Phenylalanine catabolism</keyword>
<keyword evidence="5" id="KW-0677">Repeat</keyword>
<evidence type="ECO:0000256" key="6">
    <source>
        <dbReference type="ARBA" id="ARBA00022878"/>
    </source>
</evidence>
<dbReference type="GeneID" id="37198335"/>
<keyword evidence="8 11" id="KW-0408">Iron</keyword>
<comment type="pathway">
    <text evidence="1">Amino-acid degradation; L-phenylalanine degradation; acetoacetate and fumarate from L-phenylalanine: step 3/6.</text>
</comment>
<dbReference type="FunFam" id="3.10.180.10:FF:000001">
    <property type="entry name" value="4-hydroxyphenylpyruvate dioxygenase"/>
    <property type="match status" value="1"/>
</dbReference>
<evidence type="ECO:0000256" key="10">
    <source>
        <dbReference type="PIRNR" id="PIRNR009283"/>
    </source>
</evidence>
<accession>A0A395HPH9</accession>
<evidence type="ECO:0000259" key="13">
    <source>
        <dbReference type="PROSITE" id="PS51819"/>
    </source>
</evidence>
<dbReference type="AlphaFoldDB" id="A0A395HPH9"/>
<evidence type="ECO:0000313" key="14">
    <source>
        <dbReference type="EMBL" id="RAL09727.1"/>
    </source>
</evidence>
<dbReference type="PANTHER" id="PTHR11959">
    <property type="entry name" value="4-HYDROXYPHENYLPYRUVATE DIOXYGENASE"/>
    <property type="match status" value="1"/>
</dbReference>
<evidence type="ECO:0000256" key="7">
    <source>
        <dbReference type="ARBA" id="ARBA00022964"/>
    </source>
</evidence>
<evidence type="ECO:0000256" key="9">
    <source>
        <dbReference type="ARBA" id="ARBA00023232"/>
    </source>
</evidence>
<dbReference type="RefSeq" id="XP_025548881.1">
    <property type="nucleotide sequence ID" value="XM_025694046.1"/>
</dbReference>
<sequence length="431" mass="48058">MAIFSWAKKDKSGTEKDSSYNEKDSSYNEQDSTCNEKDIFPSDLGPEIVAFDHITWYVGNARQAASYYVTRLGFEHVAYRGPETGSRTLVAYVVANRDCTFVLISPGRAPIIDEFSDEALMLSGVQTFLAEHGDGVKDVAFRIEGDVESVSKRAVCNGAKTITPPRTIKDGDNGTISFATVAAYGPVSHTLINRQNYTGPFFPQFAAVTEKDSINRNLPPIDLIEVDHCVGNHQLDCLDSAVKYYEECFGFHRYWTVDDANMCGEYSAMRSIVVASPNESVKMPMNEPASGKKKSQVQEFVEYHGGAGVQHIAFRTDDIVTAVSRLKQRGMAFLRVPDEYYTDLRQRLASGGPKIAEDIDKLQDLHILVDFDEKGYLLQIFTKHILERPTVFLEVIQRNNFDGFGAGNFKGLFQAFEREQALRGNLSPVTA</sequence>
<reference evidence="14 15" key="1">
    <citation type="submission" date="2018-02" db="EMBL/GenBank/DDBJ databases">
        <title>The genomes of Aspergillus section Nigri reveals drivers in fungal speciation.</title>
        <authorList>
            <consortium name="DOE Joint Genome Institute"/>
            <person name="Vesth T.C."/>
            <person name="Nybo J."/>
            <person name="Theobald S."/>
            <person name="Brandl J."/>
            <person name="Frisvad J.C."/>
            <person name="Nielsen K.F."/>
            <person name="Lyhne E.K."/>
            <person name="Kogle M.E."/>
            <person name="Kuo A."/>
            <person name="Riley R."/>
            <person name="Clum A."/>
            <person name="Nolan M."/>
            <person name="Lipzen A."/>
            <person name="Salamov A."/>
            <person name="Henrissat B."/>
            <person name="Wiebenga A."/>
            <person name="De vries R.P."/>
            <person name="Grigoriev I.V."/>
            <person name="Mortensen U.H."/>
            <person name="Andersen M.R."/>
            <person name="Baker S.E."/>
        </authorList>
    </citation>
    <scope>NUCLEOTIDE SEQUENCE [LARGE SCALE GENOMIC DNA]</scope>
    <source>
        <strain evidence="14 15">CBS 101889</strain>
    </source>
</reference>
<protein>
    <recommendedName>
        <fullName evidence="3 10">4-hydroxyphenylpyruvate dioxygenase</fullName>
    </recommendedName>
</protein>
<keyword evidence="6" id="KW-0828">Tyrosine catabolism</keyword>
<dbReference type="InterPro" id="IPR041735">
    <property type="entry name" value="4OHPhenylPyrv_dOase_C"/>
</dbReference>
<dbReference type="CDD" id="cd07250">
    <property type="entry name" value="HPPD_C_like"/>
    <property type="match status" value="1"/>
</dbReference>
<dbReference type="VEuPathDB" id="FungiDB:BO97DRAFT_395730"/>
<evidence type="ECO:0000256" key="3">
    <source>
        <dbReference type="ARBA" id="ARBA00013222"/>
    </source>
</evidence>
<dbReference type="NCBIfam" id="TIGR01263">
    <property type="entry name" value="4HPPD"/>
    <property type="match status" value="1"/>
</dbReference>
<dbReference type="GO" id="GO:0046872">
    <property type="term" value="F:metal ion binding"/>
    <property type="evidence" value="ECO:0007669"/>
    <property type="project" value="UniProtKB-KW"/>
</dbReference>
<dbReference type="CDD" id="cd08342">
    <property type="entry name" value="HPPD_N_like"/>
    <property type="match status" value="1"/>
</dbReference>
<dbReference type="InterPro" id="IPR004360">
    <property type="entry name" value="Glyas_Fos-R_dOase_dom"/>
</dbReference>
<dbReference type="UniPathway" id="UPA00139">
    <property type="reaction ID" value="UER00362"/>
</dbReference>
<keyword evidence="14" id="KW-0670">Pyruvate</keyword>
<dbReference type="OrthoDB" id="414569at2759"/>
<evidence type="ECO:0000256" key="8">
    <source>
        <dbReference type="ARBA" id="ARBA00023004"/>
    </source>
</evidence>
<dbReference type="InterPro" id="IPR005956">
    <property type="entry name" value="4OHPhenylPyrv_dOase"/>
</dbReference>
<organism evidence="14 15">
    <name type="scientific">Aspergillus homomorphus (strain CBS 101889)</name>
    <dbReference type="NCBI Taxonomy" id="1450537"/>
    <lineage>
        <taxon>Eukaryota</taxon>
        <taxon>Fungi</taxon>
        <taxon>Dikarya</taxon>
        <taxon>Ascomycota</taxon>
        <taxon>Pezizomycotina</taxon>
        <taxon>Eurotiomycetes</taxon>
        <taxon>Eurotiomycetidae</taxon>
        <taxon>Eurotiales</taxon>
        <taxon>Aspergillaceae</taxon>
        <taxon>Aspergillus</taxon>
        <taxon>Aspergillus subgen. Circumdati</taxon>
    </lineage>
</organism>
<dbReference type="InterPro" id="IPR041736">
    <property type="entry name" value="4OHPhenylPyrv_dOase_N"/>
</dbReference>
<keyword evidence="7 14" id="KW-0560">Oxidoreductase</keyword>
<dbReference type="SUPFAM" id="SSF54593">
    <property type="entry name" value="Glyoxalase/Bleomycin resistance protein/Dihydroxybiphenyl dioxygenase"/>
    <property type="match status" value="1"/>
</dbReference>
<evidence type="ECO:0000256" key="4">
    <source>
        <dbReference type="ARBA" id="ARBA00022723"/>
    </source>
</evidence>
<dbReference type="PROSITE" id="PS51819">
    <property type="entry name" value="VOC"/>
    <property type="match status" value="2"/>
</dbReference>
<dbReference type="EMBL" id="KZ824301">
    <property type="protein sequence ID" value="RAL09727.1"/>
    <property type="molecule type" value="Genomic_DNA"/>
</dbReference>
<feature type="domain" description="VOC" evidence="13">
    <location>
        <begin position="225"/>
        <end position="383"/>
    </location>
</feature>
<evidence type="ECO:0000256" key="11">
    <source>
        <dbReference type="PIRSR" id="PIRSR009283-1"/>
    </source>
</evidence>
<name>A0A395HPH9_ASPHC</name>
<evidence type="ECO:0000256" key="2">
    <source>
        <dbReference type="ARBA" id="ARBA00005877"/>
    </source>
</evidence>
<comment type="cofactor">
    <cofactor evidence="11">
        <name>Fe cation</name>
        <dbReference type="ChEBI" id="CHEBI:24875"/>
    </cofactor>
    <text evidence="11">Binds 1 Fe cation per subunit.</text>
</comment>